<dbReference type="GO" id="GO:0005886">
    <property type="term" value="C:plasma membrane"/>
    <property type="evidence" value="ECO:0007669"/>
    <property type="project" value="TreeGrafter"/>
</dbReference>
<dbReference type="SUPFAM" id="SSF52540">
    <property type="entry name" value="P-loop containing nucleoside triphosphate hydrolases"/>
    <property type="match status" value="1"/>
</dbReference>
<evidence type="ECO:0000313" key="5">
    <source>
        <dbReference type="EMBL" id="AWT57692.1"/>
    </source>
</evidence>
<accession>A0A2U9Q0V9</accession>
<evidence type="ECO:0000256" key="1">
    <source>
        <dbReference type="ARBA" id="ARBA00022448"/>
    </source>
</evidence>
<dbReference type="PROSITE" id="PS50893">
    <property type="entry name" value="ABC_TRANSPORTER_2"/>
    <property type="match status" value="1"/>
</dbReference>
<evidence type="ECO:0000256" key="3">
    <source>
        <dbReference type="ARBA" id="ARBA00022840"/>
    </source>
</evidence>
<proteinExistence type="predicted"/>
<dbReference type="PANTHER" id="PTHR45772">
    <property type="entry name" value="CONSERVED COMPONENT OF ABC TRANSPORTER FOR NATURAL AMINO ACIDS-RELATED"/>
    <property type="match status" value="1"/>
</dbReference>
<dbReference type="Gene3D" id="3.40.50.300">
    <property type="entry name" value="P-loop containing nucleotide triphosphate hydrolases"/>
    <property type="match status" value="1"/>
</dbReference>
<dbReference type="InterPro" id="IPR032823">
    <property type="entry name" value="BCA_ABC_TP_C"/>
</dbReference>
<dbReference type="CDD" id="cd03219">
    <property type="entry name" value="ABC_Mj1267_LivG_branched"/>
    <property type="match status" value="1"/>
</dbReference>
<reference evidence="5 6" key="1">
    <citation type="journal article" date="2013" name="Genome Announc.">
        <title>Draft genome sequence of MKD8, a conjugal recipient Mycobacterium smegmatis strain.</title>
        <authorList>
            <person name="Gray T.A."/>
            <person name="Palumbo M.J."/>
            <person name="Derbyshire K.M."/>
        </authorList>
    </citation>
    <scope>NUCLEOTIDE SEQUENCE [LARGE SCALE GENOMIC DNA]</scope>
    <source>
        <strain evidence="5 6">MKD8</strain>
    </source>
</reference>
<protein>
    <submittedName>
        <fullName evidence="5">Branched-chain amino acid transport system ATP-binding protein</fullName>
    </submittedName>
</protein>
<dbReference type="InterPro" id="IPR051120">
    <property type="entry name" value="ABC_AA/LPS_Transport"/>
</dbReference>
<feature type="domain" description="ABC transporter" evidence="4">
    <location>
        <begin position="11"/>
        <end position="257"/>
    </location>
</feature>
<evidence type="ECO:0000256" key="2">
    <source>
        <dbReference type="ARBA" id="ARBA00022741"/>
    </source>
</evidence>
<dbReference type="GO" id="GO:0005524">
    <property type="term" value="F:ATP binding"/>
    <property type="evidence" value="ECO:0007669"/>
    <property type="project" value="UniProtKB-KW"/>
</dbReference>
<organism evidence="5 6">
    <name type="scientific">Mycolicibacterium smegmatis (strain MKD8)</name>
    <name type="common">Mycobacterium smegmatis</name>
    <dbReference type="NCBI Taxonomy" id="1214915"/>
    <lineage>
        <taxon>Bacteria</taxon>
        <taxon>Bacillati</taxon>
        <taxon>Actinomycetota</taxon>
        <taxon>Actinomycetes</taxon>
        <taxon>Mycobacteriales</taxon>
        <taxon>Mycobacteriaceae</taxon>
        <taxon>Mycolicibacterium</taxon>
    </lineage>
</organism>
<dbReference type="Pfam" id="PF00005">
    <property type="entry name" value="ABC_tran"/>
    <property type="match status" value="1"/>
</dbReference>
<dbReference type="EMBL" id="CP027541">
    <property type="protein sequence ID" value="AWT57692.1"/>
    <property type="molecule type" value="Genomic_DNA"/>
</dbReference>
<evidence type="ECO:0000313" key="6">
    <source>
        <dbReference type="Proteomes" id="UP000011200"/>
    </source>
</evidence>
<dbReference type="RefSeq" id="WP_003898301.1">
    <property type="nucleotide sequence ID" value="NZ_CP027541.1"/>
</dbReference>
<gene>
    <name evidence="5" type="ORF">D806_067610</name>
</gene>
<dbReference type="InterPro" id="IPR003593">
    <property type="entry name" value="AAA+_ATPase"/>
</dbReference>
<dbReference type="GeneID" id="93461455"/>
<dbReference type="PANTHER" id="PTHR45772:SF9">
    <property type="entry name" value="CONSERVED COMPONENT OF ABC TRANSPORTER FOR NATURAL AMINO ACIDS"/>
    <property type="match status" value="1"/>
</dbReference>
<dbReference type="InterPro" id="IPR003439">
    <property type="entry name" value="ABC_transporter-like_ATP-bd"/>
</dbReference>
<dbReference type="SMART" id="SM00382">
    <property type="entry name" value="AAA"/>
    <property type="match status" value="1"/>
</dbReference>
<keyword evidence="2" id="KW-0547">Nucleotide-binding</keyword>
<sequence length="259" mass="28081">MSTGIAMEVAFRASDVSKSFGGIRAVDGVSLEAPKGSITAIIGPNGAGKTSLFNVLTGFDQADTGEVELFGDRIEREAAWKIARRGMVRSFQTPVGFPLLSVWENLMTAGADRSESPWRALFGRRQWVEMEQQTAERAAVLLEELGLTDVKDQRLEDLTAGQTKLVDFARLLMVQPRMVLLDEPAAGVAPAGIGRLTEQVTSLRDRGITLLIIDHNIQFVFAVSDYVYVMAEGRVVASGTPDEIAVHPTVAEIYLGSAQ</sequence>
<dbReference type="InterPro" id="IPR027417">
    <property type="entry name" value="P-loop_NTPase"/>
</dbReference>
<keyword evidence="1" id="KW-0813">Transport</keyword>
<name>A0A2U9Q0V9_MYCSE</name>
<dbReference type="Pfam" id="PF12399">
    <property type="entry name" value="BCA_ABC_TP_C"/>
    <property type="match status" value="1"/>
</dbReference>
<evidence type="ECO:0000259" key="4">
    <source>
        <dbReference type="PROSITE" id="PS50893"/>
    </source>
</evidence>
<keyword evidence="3 5" id="KW-0067">ATP-binding</keyword>
<dbReference type="GO" id="GO:0016887">
    <property type="term" value="F:ATP hydrolysis activity"/>
    <property type="evidence" value="ECO:0007669"/>
    <property type="project" value="InterPro"/>
</dbReference>
<dbReference type="AlphaFoldDB" id="A0A2U9Q0V9"/>
<reference evidence="6" key="2">
    <citation type="submission" date="2018-03" db="EMBL/GenBank/DDBJ databases">
        <authorList>
            <person name="Derbyshire K."/>
            <person name="Gray T.A."/>
            <person name="Champion M."/>
        </authorList>
    </citation>
    <scope>NUCLEOTIDE SEQUENCE [LARGE SCALE GENOMIC DNA]</scope>
    <source>
        <strain evidence="6">MKD8</strain>
    </source>
</reference>
<dbReference type="Proteomes" id="UP000011200">
    <property type="component" value="Chromosome"/>
</dbReference>